<reference evidence="2" key="1">
    <citation type="submission" date="2023-06" db="EMBL/GenBank/DDBJ databases">
        <title>Genomic analysis of the entomopathogenic nematode Steinernema hermaphroditum.</title>
        <authorList>
            <person name="Schwarz E.M."/>
            <person name="Heppert J.K."/>
            <person name="Baniya A."/>
            <person name="Schwartz H.T."/>
            <person name="Tan C.-H."/>
            <person name="Antoshechkin I."/>
            <person name="Sternberg P.W."/>
            <person name="Goodrich-Blair H."/>
            <person name="Dillman A.R."/>
        </authorList>
    </citation>
    <scope>NUCLEOTIDE SEQUENCE</scope>
    <source>
        <strain evidence="2">PS9179</strain>
        <tissue evidence="2">Whole animal</tissue>
    </source>
</reference>
<dbReference type="EMBL" id="JAUCMV010000005">
    <property type="protein sequence ID" value="KAK0393939.1"/>
    <property type="molecule type" value="Genomic_DNA"/>
</dbReference>
<protein>
    <submittedName>
        <fullName evidence="2">Uncharacterized protein</fullName>
    </submittedName>
</protein>
<dbReference type="Proteomes" id="UP001175271">
    <property type="component" value="Unassembled WGS sequence"/>
</dbReference>
<dbReference type="AlphaFoldDB" id="A0AA39GWQ9"/>
<evidence type="ECO:0000256" key="1">
    <source>
        <dbReference type="SAM" id="MobiDB-lite"/>
    </source>
</evidence>
<evidence type="ECO:0000313" key="2">
    <source>
        <dbReference type="EMBL" id="KAK0393939.1"/>
    </source>
</evidence>
<feature type="compositionally biased region" description="Basic residues" evidence="1">
    <location>
        <begin position="248"/>
        <end position="271"/>
    </location>
</feature>
<feature type="region of interest" description="Disordered" evidence="1">
    <location>
        <begin position="237"/>
        <end position="273"/>
    </location>
</feature>
<evidence type="ECO:0000313" key="3">
    <source>
        <dbReference type="Proteomes" id="UP001175271"/>
    </source>
</evidence>
<name>A0AA39GWQ9_9BILA</name>
<organism evidence="2 3">
    <name type="scientific">Steinernema hermaphroditum</name>
    <dbReference type="NCBI Taxonomy" id="289476"/>
    <lineage>
        <taxon>Eukaryota</taxon>
        <taxon>Metazoa</taxon>
        <taxon>Ecdysozoa</taxon>
        <taxon>Nematoda</taxon>
        <taxon>Chromadorea</taxon>
        <taxon>Rhabditida</taxon>
        <taxon>Tylenchina</taxon>
        <taxon>Panagrolaimomorpha</taxon>
        <taxon>Strongyloidoidea</taxon>
        <taxon>Steinernematidae</taxon>
        <taxon>Steinernema</taxon>
    </lineage>
</organism>
<proteinExistence type="predicted"/>
<gene>
    <name evidence="2" type="ORF">QR680_000480</name>
</gene>
<accession>A0AA39GWQ9</accession>
<keyword evidence="3" id="KW-1185">Reference proteome</keyword>
<sequence length="399" mass="45415">MSALYGTIYAARDVQLTDAIQHILQCGRQEEAPSCLSDGIIVIALLDIMFLFCLNTWFLTRAFQALQERNQQRLKDERNYRAALASSNQAPATAGRAVGGPVAKIRYTNQELLVLENLFENTKPESPSEYIDLRAWQASAEVDIAKHSQHRAQMAVAAGFHDHVPQQGYINQNMNGFYGIHDHAMNNFNYMTGFVNQRVNVPNSISILERIRNQRFPIQTAPTGYVNTADYYHKALDNRPAANAKTSKSGRARDGRRHRSKRGKSARKPHNNHGLLLRAPLSSYYREFNPGPRFSTVMIRSKNMADFQPRSEMSRNDKALLNAIEYEQSTVNATNLANRAYKFYILHEQDAFYLGDITAYIAAHSMRFHVEQVSVKRDLHVDFIDRFITSDGVAHWSNM</sequence>
<comment type="caution">
    <text evidence="2">The sequence shown here is derived from an EMBL/GenBank/DDBJ whole genome shotgun (WGS) entry which is preliminary data.</text>
</comment>